<feature type="transmembrane region" description="Helical" evidence="8">
    <location>
        <begin position="333"/>
        <end position="354"/>
    </location>
</feature>
<evidence type="ECO:0000256" key="3">
    <source>
        <dbReference type="ARBA" id="ARBA00022448"/>
    </source>
</evidence>
<gene>
    <name evidence="10" type="ORF">FXF69_25045</name>
</gene>
<dbReference type="Proteomes" id="UP000323380">
    <property type="component" value="Unassembled WGS sequence"/>
</dbReference>
<dbReference type="InterPro" id="IPR011701">
    <property type="entry name" value="MFS"/>
</dbReference>
<evidence type="ECO:0000256" key="1">
    <source>
        <dbReference type="ARBA" id="ARBA00004651"/>
    </source>
</evidence>
<feature type="transmembrane region" description="Helical" evidence="8">
    <location>
        <begin position="198"/>
        <end position="218"/>
    </location>
</feature>
<feature type="transmembrane region" description="Helical" evidence="8">
    <location>
        <begin position="84"/>
        <end position="106"/>
    </location>
</feature>
<evidence type="ECO:0000259" key="9">
    <source>
        <dbReference type="PROSITE" id="PS50850"/>
    </source>
</evidence>
<keyword evidence="11" id="KW-1185">Reference proteome</keyword>
<dbReference type="RefSeq" id="WP_067902020.1">
    <property type="nucleotide sequence ID" value="NZ_VSFG01000005.1"/>
</dbReference>
<feature type="transmembrane region" description="Helical" evidence="8">
    <location>
        <begin position="12"/>
        <end position="37"/>
    </location>
</feature>
<feature type="transmembrane region" description="Helical" evidence="8">
    <location>
        <begin position="399"/>
        <end position="420"/>
    </location>
</feature>
<feature type="transmembrane region" description="Helical" evidence="8">
    <location>
        <begin position="366"/>
        <end position="387"/>
    </location>
</feature>
<dbReference type="InterPro" id="IPR004638">
    <property type="entry name" value="EmrB-like"/>
</dbReference>
<dbReference type="InterPro" id="IPR036259">
    <property type="entry name" value="MFS_trans_sf"/>
</dbReference>
<dbReference type="InterPro" id="IPR020846">
    <property type="entry name" value="MFS_dom"/>
</dbReference>
<evidence type="ECO:0000313" key="10">
    <source>
        <dbReference type="EMBL" id="TYB44219.1"/>
    </source>
</evidence>
<feature type="transmembrane region" description="Helical" evidence="8">
    <location>
        <begin position="305"/>
        <end position="326"/>
    </location>
</feature>
<feature type="transmembrane region" description="Helical" evidence="8">
    <location>
        <begin position="49"/>
        <end position="72"/>
    </location>
</feature>
<dbReference type="GO" id="GO:0005886">
    <property type="term" value="C:plasma membrane"/>
    <property type="evidence" value="ECO:0007669"/>
    <property type="project" value="UniProtKB-SubCell"/>
</dbReference>
<dbReference type="AlphaFoldDB" id="A0A5D0NIP4"/>
<feature type="transmembrane region" description="Helical" evidence="8">
    <location>
        <begin position="440"/>
        <end position="461"/>
    </location>
</feature>
<name>A0A5D0NIP4_9ACTN</name>
<sequence length="492" mass="51435">MKTTSERAGRTPAVVRLLVLATFVVILNETIMINAIPRLMTDLRIGEQAAQWLSTAFMLTMAAVIPVTGWFLQRVSTRRAYATAMGVFLAGTALAAVAPVFEVLLLARIVQASGTAVMMPLLMTTLMTVVPEKDRGRVMGNVTMAISVAPALGPAVSGLILQLGSWRLLFAAVLPIAALITWRGLGSLEDVGEPRPGTIDWFSVVAAAGGFGSLVYGLSRFAEGGTALPTAIVATGLVLIAVFAARQLRLQRRGTPLLDLRVLRHPTYALSLLLMALGFMAMLGSMILLPIYLQNLRGLSPLQTGLLVMPGGLAMGLIGPSVGRLFDRFGARVLIVPGSVGISLALAGFTRISLTMPYWQVLGLHALLMISLATTFTPVFTLGLGALPTRLYAHGSSMLGTLQQVAAAFGTALVVTVMSGRAESRVAAGVGQAAAQLDGMRLAFVISAVLAAVMVGVAVLLPKRPKAVVETAVPDDAAELDAAPGAGLETVH</sequence>
<comment type="similarity">
    <text evidence="2">Belongs to the major facilitator superfamily. EmrB family.</text>
</comment>
<evidence type="ECO:0000256" key="6">
    <source>
        <dbReference type="ARBA" id="ARBA00022989"/>
    </source>
</evidence>
<reference evidence="10 11" key="1">
    <citation type="submission" date="2019-08" db="EMBL/GenBank/DDBJ databases">
        <title>Actinomadura sp. nov. CYP1-5 isolated from mountain soil.</title>
        <authorList>
            <person name="Songsumanus A."/>
            <person name="Kuncharoen N."/>
            <person name="Kudo T."/>
            <person name="Yuki M."/>
            <person name="Igarashi Y."/>
            <person name="Tanasupawat S."/>
        </authorList>
    </citation>
    <scope>NUCLEOTIDE SEQUENCE [LARGE SCALE GENOMIC DNA]</scope>
    <source>
        <strain evidence="10 11">JCM 14158</strain>
    </source>
</reference>
<dbReference type="CDD" id="cd17503">
    <property type="entry name" value="MFS_LmrB_MDR_like"/>
    <property type="match status" value="1"/>
</dbReference>
<evidence type="ECO:0000256" key="5">
    <source>
        <dbReference type="ARBA" id="ARBA00022692"/>
    </source>
</evidence>
<feature type="transmembrane region" description="Helical" evidence="8">
    <location>
        <begin position="142"/>
        <end position="162"/>
    </location>
</feature>
<dbReference type="NCBIfam" id="TIGR00711">
    <property type="entry name" value="efflux_EmrB"/>
    <property type="match status" value="1"/>
</dbReference>
<keyword evidence="3" id="KW-0813">Transport</keyword>
<feature type="transmembrane region" description="Helical" evidence="8">
    <location>
        <begin position="168"/>
        <end position="186"/>
    </location>
</feature>
<keyword evidence="7 8" id="KW-0472">Membrane</keyword>
<keyword evidence="4" id="KW-1003">Cell membrane</keyword>
<dbReference type="PANTHER" id="PTHR42718">
    <property type="entry name" value="MAJOR FACILITATOR SUPERFAMILY MULTIDRUG TRANSPORTER MFSC"/>
    <property type="match status" value="1"/>
</dbReference>
<dbReference type="GO" id="GO:0022857">
    <property type="term" value="F:transmembrane transporter activity"/>
    <property type="evidence" value="ECO:0007669"/>
    <property type="project" value="InterPro"/>
</dbReference>
<dbReference type="PROSITE" id="PS50850">
    <property type="entry name" value="MFS"/>
    <property type="match status" value="1"/>
</dbReference>
<dbReference type="SUPFAM" id="SSF103473">
    <property type="entry name" value="MFS general substrate transporter"/>
    <property type="match status" value="1"/>
</dbReference>
<proteinExistence type="inferred from homology"/>
<feature type="transmembrane region" description="Helical" evidence="8">
    <location>
        <begin position="224"/>
        <end position="245"/>
    </location>
</feature>
<comment type="subcellular location">
    <subcellularLocation>
        <location evidence="1">Cell membrane</location>
        <topology evidence="1">Multi-pass membrane protein</topology>
    </subcellularLocation>
</comment>
<dbReference type="Pfam" id="PF07690">
    <property type="entry name" value="MFS_1"/>
    <property type="match status" value="1"/>
</dbReference>
<evidence type="ECO:0000256" key="2">
    <source>
        <dbReference type="ARBA" id="ARBA00008537"/>
    </source>
</evidence>
<evidence type="ECO:0000313" key="11">
    <source>
        <dbReference type="Proteomes" id="UP000323380"/>
    </source>
</evidence>
<dbReference type="PANTHER" id="PTHR42718:SF9">
    <property type="entry name" value="MAJOR FACILITATOR SUPERFAMILY MULTIDRUG TRANSPORTER MFSC"/>
    <property type="match status" value="1"/>
</dbReference>
<feature type="transmembrane region" description="Helical" evidence="8">
    <location>
        <begin position="266"/>
        <end position="293"/>
    </location>
</feature>
<feature type="transmembrane region" description="Helical" evidence="8">
    <location>
        <begin position="112"/>
        <end position="130"/>
    </location>
</feature>
<dbReference type="STRING" id="1220554.GCA_001552135_07004"/>
<protein>
    <submittedName>
        <fullName evidence="10">Multidrug efflux MFS transporter</fullName>
    </submittedName>
</protein>
<dbReference type="PRINTS" id="PR01036">
    <property type="entry name" value="TCRTETB"/>
</dbReference>
<evidence type="ECO:0000256" key="4">
    <source>
        <dbReference type="ARBA" id="ARBA00022475"/>
    </source>
</evidence>
<feature type="domain" description="Major facilitator superfamily (MFS) profile" evidence="9">
    <location>
        <begin position="14"/>
        <end position="466"/>
    </location>
</feature>
<organism evidence="10 11">
    <name type="scientific">Actinomadura chibensis</name>
    <dbReference type="NCBI Taxonomy" id="392828"/>
    <lineage>
        <taxon>Bacteria</taxon>
        <taxon>Bacillati</taxon>
        <taxon>Actinomycetota</taxon>
        <taxon>Actinomycetes</taxon>
        <taxon>Streptosporangiales</taxon>
        <taxon>Thermomonosporaceae</taxon>
        <taxon>Actinomadura</taxon>
    </lineage>
</organism>
<evidence type="ECO:0000256" key="8">
    <source>
        <dbReference type="SAM" id="Phobius"/>
    </source>
</evidence>
<dbReference type="Gene3D" id="1.20.1720.10">
    <property type="entry name" value="Multidrug resistance protein D"/>
    <property type="match status" value="1"/>
</dbReference>
<dbReference type="EMBL" id="VSFG01000005">
    <property type="protein sequence ID" value="TYB44219.1"/>
    <property type="molecule type" value="Genomic_DNA"/>
</dbReference>
<keyword evidence="5 8" id="KW-0812">Transmembrane</keyword>
<comment type="caution">
    <text evidence="10">The sequence shown here is derived from an EMBL/GenBank/DDBJ whole genome shotgun (WGS) entry which is preliminary data.</text>
</comment>
<evidence type="ECO:0000256" key="7">
    <source>
        <dbReference type="ARBA" id="ARBA00023136"/>
    </source>
</evidence>
<dbReference type="Gene3D" id="1.20.1250.20">
    <property type="entry name" value="MFS general substrate transporter like domains"/>
    <property type="match status" value="1"/>
</dbReference>
<keyword evidence="6 8" id="KW-1133">Transmembrane helix</keyword>
<accession>A0A5D0NIP4</accession>